<evidence type="ECO:0000313" key="5">
    <source>
        <dbReference type="Proteomes" id="UP000247523"/>
    </source>
</evidence>
<dbReference type="AlphaFoldDB" id="A0A255I306"/>
<feature type="transmembrane region" description="Helical" evidence="1">
    <location>
        <begin position="425"/>
        <end position="444"/>
    </location>
</feature>
<evidence type="ECO:0000256" key="1">
    <source>
        <dbReference type="SAM" id="Phobius"/>
    </source>
</evidence>
<feature type="transmembrane region" description="Helical" evidence="1">
    <location>
        <begin position="138"/>
        <end position="160"/>
    </location>
</feature>
<evidence type="ECO:0000313" key="4">
    <source>
        <dbReference type="Proteomes" id="UP000216411"/>
    </source>
</evidence>
<feature type="transmembrane region" description="Helical" evidence="1">
    <location>
        <begin position="234"/>
        <end position="254"/>
    </location>
</feature>
<keyword evidence="1" id="KW-0812">Transmembrane</keyword>
<sequence>MKGLIYLLKTTTKNRILKALKKPGTFLWIVFIIAYFLFVIGSLKDLIENLHVGNPNGFTLIVSFGIFSLLPANIITYAKKKGLLFTQSDVHFVFPSPVKPKLVLINAKLKQILFAFLFHIIIAIMGVIYFHISIVNIMLYSVVAFVVENVLETCIMLLLYGNEKLTEKQIAMFCKSLYFIIAVLLLFGAYLFIQYKASWKVIELFLTHPVIQCVPIIGWNIAFLRLLILGPTTVNVVCTILYCMSAFLLFILAYQMKCTGEYYEVAITFADDYAVRVARKKKGQVAFSYKPKLIKAKVEYKGKYAKAIFYRQLLEYKKNRFFIFGLNSLISLAAGIAIAVFGYFSYDQISAFHVFVIPGVSAYITFIFSGYATKWSKEISNPYTFLIPDSSTKKLWYATLIEHIRAVVDGVLITIFAAFTLHLNILQVLLTILIYVCLQANKLYLNVVTDAVIVKYLGQIGKQIFRLFFQGTIIAICAASAIITGAVFGIEIGYSIMIFISVAITMLLAVIASKIFENMESFE</sequence>
<keyword evidence="1" id="KW-0472">Membrane</keyword>
<dbReference type="Pfam" id="PF16962">
    <property type="entry name" value="ABC_export"/>
    <property type="match status" value="1"/>
</dbReference>
<reference evidence="3" key="3">
    <citation type="submission" date="2018-07" db="EMBL/GenBank/DDBJ databases">
        <authorList>
            <person name="Quirk P.G."/>
            <person name="Krulwich T.A."/>
        </authorList>
    </citation>
    <scope>NUCLEOTIDE SEQUENCE</scope>
    <source>
        <strain evidence="3">CCRI-19302</strain>
    </source>
</reference>
<feature type="transmembrane region" description="Helical" evidence="1">
    <location>
        <begin position="464"/>
        <end position="490"/>
    </location>
</feature>
<reference evidence="2 5" key="2">
    <citation type="submission" date="2018-05" db="EMBL/GenBank/DDBJ databases">
        <title>Genomic Encyclopedia of Type Strains, Phase IV (KMG-IV): sequencing the most valuable type-strain genomes for metagenomic binning, comparative biology and taxonomic classification.</title>
        <authorList>
            <person name="Goeker M."/>
        </authorList>
    </citation>
    <scope>NUCLEOTIDE SEQUENCE [LARGE SCALE GENOMIC DNA]</scope>
    <source>
        <strain evidence="2 5">DSM 28816</strain>
    </source>
</reference>
<feature type="transmembrane region" description="Helical" evidence="1">
    <location>
        <begin position="496"/>
        <end position="516"/>
    </location>
</feature>
<feature type="transmembrane region" description="Helical" evidence="1">
    <location>
        <begin position="172"/>
        <end position="193"/>
    </location>
</feature>
<dbReference type="Proteomes" id="UP000216411">
    <property type="component" value="Unassembled WGS sequence"/>
</dbReference>
<dbReference type="RefSeq" id="WP_094379912.1">
    <property type="nucleotide sequence ID" value="NZ_NOKA02000001.1"/>
</dbReference>
<accession>A0A255I306</accession>
<feature type="transmembrane region" description="Helical" evidence="1">
    <location>
        <begin position="25"/>
        <end position="43"/>
    </location>
</feature>
<protein>
    <submittedName>
        <fullName evidence="2">Putative ABC exporter</fullName>
    </submittedName>
</protein>
<evidence type="ECO:0000313" key="2">
    <source>
        <dbReference type="EMBL" id="PXV95959.1"/>
    </source>
</evidence>
<reference evidence="3 4" key="1">
    <citation type="journal article" date="2017" name="Genome Announc.">
        <title>Draft Genome Sequence of a Sporulating and Motile Strain of Lachnotalea glycerini Isolated from Water in Quebec City, Canada.</title>
        <authorList>
            <person name="Maheux A.F."/>
            <person name="Boudreau D.K."/>
            <person name="Berube E."/>
            <person name="Boissinot M."/>
            <person name="Raymond F."/>
            <person name="Brodeur S."/>
            <person name="Corbeil J."/>
            <person name="Isabel S."/>
            <person name="Omar R.F."/>
            <person name="Bergeron M.G."/>
        </authorList>
    </citation>
    <scope>NUCLEOTIDE SEQUENCE [LARGE SCALE GENOMIC DNA]</scope>
    <source>
        <strain evidence="3 4">CCRI-19302</strain>
    </source>
</reference>
<proteinExistence type="predicted"/>
<feature type="transmembrane region" description="Helical" evidence="1">
    <location>
        <begin position="112"/>
        <end position="132"/>
    </location>
</feature>
<feature type="transmembrane region" description="Helical" evidence="1">
    <location>
        <begin position="321"/>
        <end position="346"/>
    </location>
</feature>
<organism evidence="2 5">
    <name type="scientific">Lachnotalea glycerini</name>
    <dbReference type="NCBI Taxonomy" id="1763509"/>
    <lineage>
        <taxon>Bacteria</taxon>
        <taxon>Bacillati</taxon>
        <taxon>Bacillota</taxon>
        <taxon>Clostridia</taxon>
        <taxon>Lachnospirales</taxon>
        <taxon>Lachnospiraceae</taxon>
        <taxon>Lachnotalea</taxon>
    </lineage>
</organism>
<dbReference type="InterPro" id="IPR031584">
    <property type="entry name" value="Put_ABC_export"/>
</dbReference>
<feature type="transmembrane region" description="Helical" evidence="1">
    <location>
        <begin position="58"/>
        <end position="78"/>
    </location>
</feature>
<keyword evidence="1" id="KW-1133">Transmembrane helix</keyword>
<gene>
    <name evidence="2" type="ORF">C8E03_101591</name>
    <name evidence="3" type="ORF">CG710_000220</name>
</gene>
<dbReference type="EMBL" id="QICS01000001">
    <property type="protein sequence ID" value="PXV95959.1"/>
    <property type="molecule type" value="Genomic_DNA"/>
</dbReference>
<dbReference type="Proteomes" id="UP000247523">
    <property type="component" value="Unassembled WGS sequence"/>
</dbReference>
<dbReference type="OrthoDB" id="816862at2"/>
<evidence type="ECO:0000313" key="3">
    <source>
        <dbReference type="EMBL" id="RDY32994.1"/>
    </source>
</evidence>
<name>A0A255I306_9FIRM</name>
<keyword evidence="4" id="KW-1185">Reference proteome</keyword>
<feature type="transmembrane region" description="Helical" evidence="1">
    <location>
        <begin position="352"/>
        <end position="374"/>
    </location>
</feature>
<dbReference type="EMBL" id="NOKA02000001">
    <property type="protein sequence ID" value="RDY32994.1"/>
    <property type="molecule type" value="Genomic_DNA"/>
</dbReference>
<comment type="caution">
    <text evidence="2">The sequence shown here is derived from an EMBL/GenBank/DDBJ whole genome shotgun (WGS) entry which is preliminary data.</text>
</comment>